<evidence type="ECO:0000256" key="4">
    <source>
        <dbReference type="ARBA" id="ARBA00022547"/>
    </source>
</evidence>
<dbReference type="SUPFAM" id="SSF81336">
    <property type="entry name" value="F1F0 ATP synthase subunit A"/>
    <property type="match status" value="1"/>
</dbReference>
<evidence type="ECO:0000256" key="8">
    <source>
        <dbReference type="ARBA" id="ARBA00023065"/>
    </source>
</evidence>
<evidence type="ECO:0000313" key="13">
    <source>
        <dbReference type="EMBL" id="MCQ8104950.1"/>
    </source>
</evidence>
<evidence type="ECO:0000256" key="10">
    <source>
        <dbReference type="ARBA" id="ARBA00023310"/>
    </source>
</evidence>
<comment type="similarity">
    <text evidence="2 11 12">Belongs to the ATPase A chain family.</text>
</comment>
<evidence type="ECO:0000256" key="1">
    <source>
        <dbReference type="ARBA" id="ARBA00004141"/>
    </source>
</evidence>
<organism evidence="13 14">
    <name type="scientific">Methylomonas subterranea</name>
    <dbReference type="NCBI Taxonomy" id="2952225"/>
    <lineage>
        <taxon>Bacteria</taxon>
        <taxon>Pseudomonadati</taxon>
        <taxon>Pseudomonadota</taxon>
        <taxon>Gammaproteobacteria</taxon>
        <taxon>Methylococcales</taxon>
        <taxon>Methylococcaceae</taxon>
        <taxon>Methylomonas</taxon>
    </lineage>
</organism>
<evidence type="ECO:0000256" key="7">
    <source>
        <dbReference type="ARBA" id="ARBA00022989"/>
    </source>
</evidence>
<dbReference type="Gene3D" id="1.20.120.220">
    <property type="entry name" value="ATP synthase, F0 complex, subunit A"/>
    <property type="match status" value="1"/>
</dbReference>
<keyword evidence="8 11" id="KW-0406">Ion transport</keyword>
<accession>A0ABT1THL8</accession>
<feature type="transmembrane region" description="Helical" evidence="11">
    <location>
        <begin position="193"/>
        <end position="215"/>
    </location>
</feature>
<gene>
    <name evidence="11" type="primary">atpB</name>
    <name evidence="13" type="ORF">NP590_12615</name>
</gene>
<dbReference type="PANTHER" id="PTHR42823">
    <property type="entry name" value="ATP SYNTHASE SUBUNIT A, CHLOROPLASTIC"/>
    <property type="match status" value="1"/>
</dbReference>
<dbReference type="EMBL" id="JANIBJ010000022">
    <property type="protein sequence ID" value="MCQ8104950.1"/>
    <property type="molecule type" value="Genomic_DNA"/>
</dbReference>
<dbReference type="InterPro" id="IPR017692">
    <property type="entry name" value="Alt_ATP_synth_F0_Asu"/>
</dbReference>
<dbReference type="Proteomes" id="UP001524499">
    <property type="component" value="Unassembled WGS sequence"/>
</dbReference>
<keyword evidence="10 11" id="KW-0066">ATP synthesis</keyword>
<dbReference type="InterPro" id="IPR045082">
    <property type="entry name" value="ATP_syn_F0_a_bact/chloroplast"/>
</dbReference>
<evidence type="ECO:0000256" key="9">
    <source>
        <dbReference type="ARBA" id="ARBA00023136"/>
    </source>
</evidence>
<evidence type="ECO:0000256" key="11">
    <source>
        <dbReference type="HAMAP-Rule" id="MF_01393"/>
    </source>
</evidence>
<protein>
    <recommendedName>
        <fullName evidence="11 12">ATP synthase subunit a</fullName>
    </recommendedName>
    <alternativeName>
        <fullName evidence="11">ATP synthase F0 sector subunit a</fullName>
    </alternativeName>
    <alternativeName>
        <fullName evidence="11">F-ATPase subunit 6</fullName>
    </alternativeName>
</protein>
<dbReference type="HAMAP" id="MF_01393">
    <property type="entry name" value="ATP_synth_a_bact"/>
    <property type="match status" value="1"/>
</dbReference>
<dbReference type="NCBIfam" id="TIGR03306">
    <property type="entry name" value="altF1_A"/>
    <property type="match status" value="1"/>
</dbReference>
<dbReference type="CDD" id="cd00310">
    <property type="entry name" value="ATP-synt_Fo_a_6"/>
    <property type="match status" value="1"/>
</dbReference>
<feature type="transmembrane region" description="Helical" evidence="11">
    <location>
        <begin position="165"/>
        <end position="187"/>
    </location>
</feature>
<dbReference type="PROSITE" id="PS00449">
    <property type="entry name" value="ATPASE_A"/>
    <property type="match status" value="1"/>
</dbReference>
<feature type="transmembrane region" description="Helical" evidence="11">
    <location>
        <begin position="78"/>
        <end position="102"/>
    </location>
</feature>
<dbReference type="Pfam" id="PF00119">
    <property type="entry name" value="ATP-synt_A"/>
    <property type="match status" value="1"/>
</dbReference>
<sequence length="232" mass="25330">MKLSSDGTILAWFGPWPINATLAYTWLVMAVLVLTSFLVTRRLQDEPNMSRWQNLLEILVDGLREQIRQTSCQDPGPYLPFVGTLFLFIAVSNLLAIVPGYAPPTASLSTTVALALAVFAAVPIYGIAQRGVRSYLADYLKPSFFLLPLNILSEVSRTLALAVRLYGNMMSGTIIGGILLGIVPLFFPVVLQFLGLITGLVQAYIFAVLAMVFIASAQAARDERKPTQTFGD</sequence>
<evidence type="ECO:0000256" key="12">
    <source>
        <dbReference type="RuleBase" id="RU000483"/>
    </source>
</evidence>
<keyword evidence="4 11" id="KW-0138">CF(0)</keyword>
<keyword evidence="3 11" id="KW-0813">Transport</keyword>
<evidence type="ECO:0000256" key="2">
    <source>
        <dbReference type="ARBA" id="ARBA00006810"/>
    </source>
</evidence>
<comment type="caution">
    <text evidence="13">The sequence shown here is derived from an EMBL/GenBank/DDBJ whole genome shotgun (WGS) entry which is preliminary data.</text>
</comment>
<dbReference type="PRINTS" id="PR00123">
    <property type="entry name" value="ATPASEA"/>
</dbReference>
<keyword evidence="11" id="KW-1003">Cell membrane</keyword>
<proteinExistence type="inferred from homology"/>
<keyword evidence="14" id="KW-1185">Reference proteome</keyword>
<dbReference type="PANTHER" id="PTHR42823:SF3">
    <property type="entry name" value="ATP SYNTHASE SUBUNIT A, CHLOROPLASTIC"/>
    <property type="match status" value="1"/>
</dbReference>
<reference evidence="13 14" key="1">
    <citation type="submission" date="2022-07" db="EMBL/GenBank/DDBJ databases">
        <title>Methylomonas rivi sp. nov., Methylomonas rosea sp. nov., Methylomonas aureus sp. nov. and Methylomonas subterranea sp. nov., four novel methanotrophs isolated from a freshwater creek and the deep terrestrial subsurface.</title>
        <authorList>
            <person name="Abin C."/>
            <person name="Sankaranarayanan K."/>
            <person name="Garner C."/>
            <person name="Sindelar R."/>
            <person name="Kotary K."/>
            <person name="Garner R."/>
            <person name="Barclay S."/>
            <person name="Lawson P."/>
            <person name="Krumholz L."/>
        </authorList>
    </citation>
    <scope>NUCLEOTIDE SEQUENCE [LARGE SCALE GENOMIC DNA]</scope>
    <source>
        <strain evidence="13 14">SURF-2</strain>
    </source>
</reference>
<keyword evidence="9 11" id="KW-0472">Membrane</keyword>
<feature type="transmembrane region" description="Helical" evidence="11">
    <location>
        <begin position="20"/>
        <end position="39"/>
    </location>
</feature>
<evidence type="ECO:0000313" key="14">
    <source>
        <dbReference type="Proteomes" id="UP001524499"/>
    </source>
</evidence>
<dbReference type="InterPro" id="IPR035908">
    <property type="entry name" value="F0_ATP_A_sf"/>
</dbReference>
<evidence type="ECO:0000256" key="3">
    <source>
        <dbReference type="ARBA" id="ARBA00022448"/>
    </source>
</evidence>
<dbReference type="NCBIfam" id="NF004481">
    <property type="entry name" value="PRK05815.2-3"/>
    <property type="match status" value="1"/>
</dbReference>
<feature type="transmembrane region" description="Helical" evidence="11">
    <location>
        <begin position="108"/>
        <end position="128"/>
    </location>
</feature>
<name>A0ABT1THL8_9GAMM</name>
<dbReference type="InterPro" id="IPR023011">
    <property type="entry name" value="ATP_synth_F0_asu_AS"/>
</dbReference>
<comment type="subcellular location">
    <subcellularLocation>
        <location evidence="11 12">Cell membrane</location>
        <topology evidence="11 12">Multi-pass membrane protein</topology>
    </subcellularLocation>
    <subcellularLocation>
        <location evidence="1">Membrane</location>
        <topology evidence="1">Multi-pass membrane protein</topology>
    </subcellularLocation>
</comment>
<dbReference type="InterPro" id="IPR000568">
    <property type="entry name" value="ATP_synth_F0_asu"/>
</dbReference>
<keyword evidence="6 11" id="KW-0375">Hydrogen ion transport</keyword>
<keyword evidence="7 11" id="KW-1133">Transmembrane helix</keyword>
<evidence type="ECO:0000256" key="6">
    <source>
        <dbReference type="ARBA" id="ARBA00022781"/>
    </source>
</evidence>
<comment type="function">
    <text evidence="11 12">Key component of the proton channel; it plays a direct role in the translocation of protons across the membrane.</text>
</comment>
<keyword evidence="5 11" id="KW-0812">Transmembrane</keyword>
<dbReference type="NCBIfam" id="TIGR01131">
    <property type="entry name" value="ATP_synt_6_or_A"/>
    <property type="match status" value="1"/>
</dbReference>
<evidence type="ECO:0000256" key="5">
    <source>
        <dbReference type="ARBA" id="ARBA00022692"/>
    </source>
</evidence>
<dbReference type="RefSeq" id="WP_256602794.1">
    <property type="nucleotide sequence ID" value="NZ_JANIBJ010000022.1"/>
</dbReference>